<feature type="disulfide bond" evidence="2">
    <location>
        <begin position="9"/>
        <end position="36"/>
    </location>
</feature>
<comment type="caution">
    <text evidence="4">The sequence shown here is derived from an EMBL/GenBank/DDBJ whole genome shotgun (WGS) entry which is preliminary data.</text>
</comment>
<dbReference type="SUPFAM" id="SSF49854">
    <property type="entry name" value="Spermadhesin, CUB domain"/>
    <property type="match status" value="1"/>
</dbReference>
<dbReference type="AlphaFoldDB" id="A0A821JY91"/>
<evidence type="ECO:0000313" key="4">
    <source>
        <dbReference type="EMBL" id="CAF4726840.1"/>
    </source>
</evidence>
<keyword evidence="1 2" id="KW-1015">Disulfide bond</keyword>
<feature type="non-terminal residue" evidence="4">
    <location>
        <position position="94"/>
    </location>
</feature>
<evidence type="ECO:0000256" key="1">
    <source>
        <dbReference type="ARBA" id="ARBA00023157"/>
    </source>
</evidence>
<reference evidence="4" key="1">
    <citation type="submission" date="2021-02" db="EMBL/GenBank/DDBJ databases">
        <authorList>
            <person name="Nowell W R."/>
        </authorList>
    </citation>
    <scope>NUCLEOTIDE SEQUENCE</scope>
</reference>
<dbReference type="Proteomes" id="UP000663862">
    <property type="component" value="Unassembled WGS sequence"/>
</dbReference>
<organism evidence="4 5">
    <name type="scientific">Rotaria socialis</name>
    <dbReference type="NCBI Taxonomy" id="392032"/>
    <lineage>
        <taxon>Eukaryota</taxon>
        <taxon>Metazoa</taxon>
        <taxon>Spiralia</taxon>
        <taxon>Gnathifera</taxon>
        <taxon>Rotifera</taxon>
        <taxon>Eurotatoria</taxon>
        <taxon>Bdelloidea</taxon>
        <taxon>Philodinida</taxon>
        <taxon>Philodinidae</taxon>
        <taxon>Rotaria</taxon>
    </lineage>
</organism>
<gene>
    <name evidence="4" type="ORF">TSG867_LOCUS34234</name>
</gene>
<proteinExistence type="predicted"/>
<comment type="caution">
    <text evidence="2">Lacks conserved residue(s) required for the propagation of feature annotation.</text>
</comment>
<sequence length="94" mass="10709">IVQSTYDLCSSQTLNLFGSSGIIKSDSYPSYKPTQCNNVTIGLPDSSDRVIFMYLYDLDIGPADIETRECKNDYLFISYECNNQSYRDYLCGTR</sequence>
<dbReference type="EMBL" id="CAJOBQ010016377">
    <property type="protein sequence ID" value="CAF4726840.1"/>
    <property type="molecule type" value="Genomic_DNA"/>
</dbReference>
<protein>
    <recommendedName>
        <fullName evidence="3">CUB domain-containing protein</fullName>
    </recommendedName>
</protein>
<evidence type="ECO:0000259" key="3">
    <source>
        <dbReference type="PROSITE" id="PS01180"/>
    </source>
</evidence>
<dbReference type="Gene3D" id="2.60.120.290">
    <property type="entry name" value="Spermadhesin, CUB domain"/>
    <property type="match status" value="1"/>
</dbReference>
<feature type="non-terminal residue" evidence="4">
    <location>
        <position position="1"/>
    </location>
</feature>
<name>A0A821JY91_9BILA</name>
<evidence type="ECO:0000313" key="5">
    <source>
        <dbReference type="Proteomes" id="UP000663862"/>
    </source>
</evidence>
<dbReference type="InterPro" id="IPR035914">
    <property type="entry name" value="Sperma_CUB_dom_sf"/>
</dbReference>
<accession>A0A821JY91</accession>
<dbReference type="InterPro" id="IPR000859">
    <property type="entry name" value="CUB_dom"/>
</dbReference>
<evidence type="ECO:0000256" key="2">
    <source>
        <dbReference type="PROSITE-ProRule" id="PRU00059"/>
    </source>
</evidence>
<feature type="domain" description="CUB" evidence="3">
    <location>
        <begin position="9"/>
        <end position="94"/>
    </location>
</feature>
<dbReference type="PROSITE" id="PS01180">
    <property type="entry name" value="CUB"/>
    <property type="match status" value="1"/>
</dbReference>